<proteinExistence type="predicted"/>
<evidence type="ECO:0000256" key="11">
    <source>
        <dbReference type="SAM" id="Phobius"/>
    </source>
</evidence>
<accession>A0A1A7Y0D1</accession>
<evidence type="ECO:0000256" key="8">
    <source>
        <dbReference type="ARBA" id="ARBA00023319"/>
    </source>
</evidence>
<evidence type="ECO:0000256" key="10">
    <source>
        <dbReference type="ARBA" id="ARBA00050022"/>
    </source>
</evidence>
<feature type="non-terminal residue" evidence="12">
    <location>
        <position position="95"/>
    </location>
</feature>
<keyword evidence="6 11" id="KW-0472">Membrane</keyword>
<evidence type="ECO:0000256" key="6">
    <source>
        <dbReference type="ARBA" id="ARBA00023136"/>
    </source>
</evidence>
<dbReference type="PANTHER" id="PTHR35670">
    <property type="entry name" value="TRANSMEMBRANE PROTEIN 81"/>
    <property type="match status" value="1"/>
</dbReference>
<reference evidence="12" key="2">
    <citation type="submission" date="2016-06" db="EMBL/GenBank/DDBJ databases">
        <title>The genome of a short-lived fish provides insights into sex chromosome evolution and the genetic control of aging.</title>
        <authorList>
            <person name="Reichwald K."/>
            <person name="Felder M."/>
            <person name="Petzold A."/>
            <person name="Koch P."/>
            <person name="Groth M."/>
            <person name="Platzer M."/>
        </authorList>
    </citation>
    <scope>NUCLEOTIDE SEQUENCE</scope>
    <source>
        <tissue evidence="12">Brain</tissue>
    </source>
</reference>
<dbReference type="AlphaFoldDB" id="A0A1A7Y0D1"/>
<protein>
    <recommendedName>
        <fullName evidence="10">Transmembrane protein 81</fullName>
    </recommendedName>
</protein>
<feature type="transmembrane region" description="Helical" evidence="11">
    <location>
        <begin position="67"/>
        <end position="89"/>
    </location>
</feature>
<evidence type="ECO:0000256" key="7">
    <source>
        <dbReference type="ARBA" id="ARBA00023157"/>
    </source>
</evidence>
<evidence type="ECO:0000256" key="9">
    <source>
        <dbReference type="ARBA" id="ARBA00049937"/>
    </source>
</evidence>
<evidence type="ECO:0000256" key="1">
    <source>
        <dbReference type="ARBA" id="ARBA00004251"/>
    </source>
</evidence>
<gene>
    <name evidence="12" type="primary">TMEM81</name>
</gene>
<organism evidence="12">
    <name type="scientific">Iconisemion striatum</name>
    <dbReference type="NCBI Taxonomy" id="60296"/>
    <lineage>
        <taxon>Eukaryota</taxon>
        <taxon>Metazoa</taxon>
        <taxon>Chordata</taxon>
        <taxon>Craniata</taxon>
        <taxon>Vertebrata</taxon>
        <taxon>Euteleostomi</taxon>
        <taxon>Actinopterygii</taxon>
        <taxon>Neopterygii</taxon>
        <taxon>Teleostei</taxon>
        <taxon>Neoteleostei</taxon>
        <taxon>Acanthomorphata</taxon>
        <taxon>Ovalentaria</taxon>
        <taxon>Atherinomorphae</taxon>
        <taxon>Cyprinodontiformes</taxon>
        <taxon>Nothobranchiidae</taxon>
        <taxon>Iconisemion</taxon>
    </lineage>
</organism>
<feature type="non-terminal residue" evidence="12">
    <location>
        <position position="1"/>
    </location>
</feature>
<dbReference type="EMBL" id="HADX01001307">
    <property type="protein sequence ID" value="SBP23539.1"/>
    <property type="molecule type" value="Transcribed_RNA"/>
</dbReference>
<sequence>EPESKQEGTYRCDVQDITFRRVKRIYWGIRVLPEGVMNLDYDSTLAQWELTESQQNLDQFHLDTESILLYSAVFGLILSAIWIGLLGLYRKTRET</sequence>
<dbReference type="PANTHER" id="PTHR35670:SF1">
    <property type="entry name" value="TRANSMEMBRANE PROTEIN 81"/>
    <property type="match status" value="1"/>
</dbReference>
<keyword evidence="5 11" id="KW-1133">Transmembrane helix</keyword>
<evidence type="ECO:0000256" key="4">
    <source>
        <dbReference type="ARBA" id="ARBA00022729"/>
    </source>
</evidence>
<keyword evidence="7" id="KW-1015">Disulfide bond</keyword>
<dbReference type="InterPro" id="IPR039293">
    <property type="entry name" value="TMEM81"/>
</dbReference>
<keyword evidence="2" id="KW-1003">Cell membrane</keyword>
<reference evidence="12" key="1">
    <citation type="submission" date="2016-05" db="EMBL/GenBank/DDBJ databases">
        <authorList>
            <person name="Lavstsen T."/>
            <person name="Jespersen J.S."/>
        </authorList>
    </citation>
    <scope>NUCLEOTIDE SEQUENCE</scope>
    <source>
        <tissue evidence="12">Brain</tissue>
    </source>
</reference>
<keyword evidence="4" id="KW-0732">Signal</keyword>
<dbReference type="GO" id="GO:0005886">
    <property type="term" value="C:plasma membrane"/>
    <property type="evidence" value="ECO:0007669"/>
    <property type="project" value="UniProtKB-SubCell"/>
</dbReference>
<evidence type="ECO:0000256" key="3">
    <source>
        <dbReference type="ARBA" id="ARBA00022692"/>
    </source>
</evidence>
<evidence type="ECO:0000256" key="5">
    <source>
        <dbReference type="ARBA" id="ARBA00022989"/>
    </source>
</evidence>
<keyword evidence="8" id="KW-0393">Immunoglobulin domain</keyword>
<evidence type="ECO:0000256" key="2">
    <source>
        <dbReference type="ARBA" id="ARBA00022475"/>
    </source>
</evidence>
<comment type="subcellular location">
    <subcellularLocation>
        <location evidence="1">Cell membrane</location>
        <topology evidence="1">Single-pass type I membrane protein</topology>
    </subcellularLocation>
</comment>
<evidence type="ECO:0000313" key="12">
    <source>
        <dbReference type="EMBL" id="SBP23539.1"/>
    </source>
</evidence>
<comment type="function">
    <text evidence="9">Essential fertilization factor required for male fertility. Part of a conserved trimeric sperm complex with the essential fertilization factors IZUMO1 and SPACA6 which bridges sperm and oocyte membranes during fertilization by binding to IZUMO1R/JUNO on the oocyte.</text>
</comment>
<keyword evidence="3 11" id="KW-0812">Transmembrane</keyword>
<name>A0A1A7Y0D1_9TELE</name>